<dbReference type="InterPro" id="IPR007863">
    <property type="entry name" value="Peptidase_M16_C"/>
</dbReference>
<dbReference type="InterPro" id="IPR001431">
    <property type="entry name" value="Pept_M16_Zn_BS"/>
</dbReference>
<evidence type="ECO:0000313" key="12">
    <source>
        <dbReference type="EMBL" id="CAD9679781.1"/>
    </source>
</evidence>
<dbReference type="InterPro" id="IPR011249">
    <property type="entry name" value="Metalloenz_LuxS/M16"/>
</dbReference>
<dbReference type="PANTHER" id="PTHR11851:SF149">
    <property type="entry name" value="GH01077P"/>
    <property type="match status" value="1"/>
</dbReference>
<evidence type="ECO:0000256" key="1">
    <source>
        <dbReference type="ARBA" id="ARBA00001947"/>
    </source>
</evidence>
<dbReference type="SUPFAM" id="SSF63411">
    <property type="entry name" value="LuxS/MPP-like metallohydrolase"/>
    <property type="match status" value="2"/>
</dbReference>
<feature type="domain" description="Peptidase M16 N-terminal" evidence="10">
    <location>
        <begin position="62"/>
        <end position="209"/>
    </location>
</feature>
<dbReference type="GO" id="GO:0006508">
    <property type="term" value="P:proteolysis"/>
    <property type="evidence" value="ECO:0007669"/>
    <property type="project" value="UniProtKB-KW"/>
</dbReference>
<gene>
    <name evidence="12" type="ORF">RMAR1173_LOCUS7660</name>
</gene>
<dbReference type="InterPro" id="IPR011765">
    <property type="entry name" value="Pept_M16_N"/>
</dbReference>
<keyword evidence="7" id="KW-0482">Metalloprotease</keyword>
<evidence type="ECO:0000259" key="10">
    <source>
        <dbReference type="Pfam" id="PF00675"/>
    </source>
</evidence>
<proteinExistence type="inferred from homology"/>
<evidence type="ECO:0000259" key="11">
    <source>
        <dbReference type="Pfam" id="PF05193"/>
    </source>
</evidence>
<evidence type="ECO:0008006" key="13">
    <source>
        <dbReference type="Google" id="ProtNLM"/>
    </source>
</evidence>
<evidence type="ECO:0000256" key="2">
    <source>
        <dbReference type="ARBA" id="ARBA00004173"/>
    </source>
</evidence>
<dbReference type="AlphaFoldDB" id="A0A7S2RT38"/>
<comment type="similarity">
    <text evidence="9">Belongs to the peptidase M16 family.</text>
</comment>
<organism evidence="12">
    <name type="scientific">Rhizochromulina marina</name>
    <dbReference type="NCBI Taxonomy" id="1034831"/>
    <lineage>
        <taxon>Eukaryota</taxon>
        <taxon>Sar</taxon>
        <taxon>Stramenopiles</taxon>
        <taxon>Ochrophyta</taxon>
        <taxon>Dictyochophyceae</taxon>
        <taxon>Rhizochromulinales</taxon>
        <taxon>Rhizochromulina</taxon>
    </lineage>
</organism>
<comment type="subcellular location">
    <subcellularLocation>
        <location evidence="2">Mitochondrion</location>
    </subcellularLocation>
</comment>
<reference evidence="12" key="1">
    <citation type="submission" date="2021-01" db="EMBL/GenBank/DDBJ databases">
        <authorList>
            <person name="Corre E."/>
            <person name="Pelletier E."/>
            <person name="Niang G."/>
            <person name="Scheremetjew M."/>
            <person name="Finn R."/>
            <person name="Kale V."/>
            <person name="Holt S."/>
            <person name="Cochrane G."/>
            <person name="Meng A."/>
            <person name="Brown T."/>
            <person name="Cohen L."/>
        </authorList>
    </citation>
    <scope>NUCLEOTIDE SEQUENCE</scope>
    <source>
        <strain evidence="12">CCMP1243</strain>
    </source>
</reference>
<keyword evidence="8" id="KW-0496">Mitochondrion</keyword>
<dbReference type="EMBL" id="HBHJ01011766">
    <property type="protein sequence ID" value="CAD9679781.1"/>
    <property type="molecule type" value="Transcribed_RNA"/>
</dbReference>
<keyword evidence="3" id="KW-0645">Protease</keyword>
<dbReference type="PANTHER" id="PTHR11851">
    <property type="entry name" value="METALLOPROTEASE"/>
    <property type="match status" value="1"/>
</dbReference>
<dbReference type="Pfam" id="PF00675">
    <property type="entry name" value="Peptidase_M16"/>
    <property type="match status" value="1"/>
</dbReference>
<dbReference type="FunFam" id="3.30.830.10:FF:000002">
    <property type="entry name" value="Mitochondrial-processing peptidase subunit beta"/>
    <property type="match status" value="1"/>
</dbReference>
<keyword evidence="4" id="KW-0479">Metal-binding</keyword>
<keyword evidence="5" id="KW-0378">Hydrolase</keyword>
<protein>
    <recommendedName>
        <fullName evidence="13">Mitochondrial-processing peptidase subunit beta</fullName>
    </recommendedName>
</protein>
<evidence type="ECO:0000256" key="5">
    <source>
        <dbReference type="ARBA" id="ARBA00022801"/>
    </source>
</evidence>
<dbReference type="InterPro" id="IPR050361">
    <property type="entry name" value="MPP/UQCRC_Complex"/>
</dbReference>
<evidence type="ECO:0000256" key="8">
    <source>
        <dbReference type="ARBA" id="ARBA00023128"/>
    </source>
</evidence>
<evidence type="ECO:0000256" key="4">
    <source>
        <dbReference type="ARBA" id="ARBA00022723"/>
    </source>
</evidence>
<keyword evidence="6" id="KW-0862">Zinc</keyword>
<accession>A0A7S2RT38</accession>
<sequence>MGLAGGGCRACGWSVLGSHPMQGRSMARVLRSGRLSLRGVVRGLQSLPVFDTKITTLDSGLRVASEARHGQTATVGVYIDAGSRYETPGNNGAAHFLEHLAFKGTNRRTRVQLEEEVENMGAHLNAYTSREQTVYFARCFEQDIGHSMDILSDILLSSQLSSMAVEQERGVILREMQEVYRQYEEVILDLLHEAAFSTSGLGMTILGPEQNIRSLAREQFRAYIDTHYTAPRMVIAAAGAVDHDELVQLSDKFWGHLPVEPKTNYPTNFDPATFFGSDVRWPGHDDAREAHIAVGFEGSSWTAEHAFPLMIIQCMLGTWDRLSGTGTKLPSFLAQELAGRGLCHSYNCVNISYKDTGLFGVYIVGEPALMLQALQVTAQHIKRFSEPGLIGEDELAIAKVQLKASWMQQATGFSQICDEIGRQLLTYGRRMTVDELFDEIDRVTLHDIHRCASEYLIHPDKPVAFAALGNIAGVPDYETCAKMFKR</sequence>
<evidence type="ECO:0000256" key="3">
    <source>
        <dbReference type="ARBA" id="ARBA00022670"/>
    </source>
</evidence>
<dbReference type="PROSITE" id="PS00143">
    <property type="entry name" value="INSULINASE"/>
    <property type="match status" value="1"/>
</dbReference>
<name>A0A7S2RT38_9STRA</name>
<dbReference type="Pfam" id="PF05193">
    <property type="entry name" value="Peptidase_M16_C"/>
    <property type="match status" value="1"/>
</dbReference>
<dbReference type="Gene3D" id="3.30.830.10">
    <property type="entry name" value="Metalloenzyme, LuxS/M16 peptidase-like"/>
    <property type="match status" value="2"/>
</dbReference>
<comment type="cofactor">
    <cofactor evidence="1">
        <name>Zn(2+)</name>
        <dbReference type="ChEBI" id="CHEBI:29105"/>
    </cofactor>
</comment>
<dbReference type="GO" id="GO:0005739">
    <property type="term" value="C:mitochondrion"/>
    <property type="evidence" value="ECO:0007669"/>
    <property type="project" value="UniProtKB-SubCell"/>
</dbReference>
<feature type="domain" description="Peptidase M16 C-terminal" evidence="11">
    <location>
        <begin position="215"/>
        <end position="401"/>
    </location>
</feature>
<dbReference type="GO" id="GO:0004222">
    <property type="term" value="F:metalloendopeptidase activity"/>
    <property type="evidence" value="ECO:0007669"/>
    <property type="project" value="InterPro"/>
</dbReference>
<evidence type="ECO:0000256" key="9">
    <source>
        <dbReference type="RuleBase" id="RU004447"/>
    </source>
</evidence>
<evidence type="ECO:0000256" key="6">
    <source>
        <dbReference type="ARBA" id="ARBA00022833"/>
    </source>
</evidence>
<dbReference type="GO" id="GO:0046872">
    <property type="term" value="F:metal ion binding"/>
    <property type="evidence" value="ECO:0007669"/>
    <property type="project" value="UniProtKB-KW"/>
</dbReference>
<evidence type="ECO:0000256" key="7">
    <source>
        <dbReference type="ARBA" id="ARBA00023049"/>
    </source>
</evidence>